<evidence type="ECO:0000313" key="4">
    <source>
        <dbReference type="Proteomes" id="UP000192761"/>
    </source>
</evidence>
<dbReference type="GO" id="GO:0005886">
    <property type="term" value="C:plasma membrane"/>
    <property type="evidence" value="ECO:0007669"/>
    <property type="project" value="TreeGrafter"/>
</dbReference>
<dbReference type="Proteomes" id="UP000192761">
    <property type="component" value="Unassembled WGS sequence"/>
</dbReference>
<feature type="transmembrane region" description="Helical" evidence="2">
    <location>
        <begin position="397"/>
        <end position="418"/>
    </location>
</feature>
<evidence type="ECO:0000256" key="1">
    <source>
        <dbReference type="SAM" id="MobiDB-lite"/>
    </source>
</evidence>
<dbReference type="STRING" id="1121001.SAMN02745857_02710"/>
<feature type="transmembrane region" description="Helical" evidence="2">
    <location>
        <begin position="362"/>
        <end position="382"/>
    </location>
</feature>
<dbReference type="OrthoDB" id="9812349at2"/>
<gene>
    <name evidence="3" type="ORF">SAMN02745857_02710</name>
</gene>
<keyword evidence="2" id="KW-0812">Transmembrane</keyword>
<protein>
    <submittedName>
        <fullName evidence="3">Uncharacterized membrane protein YhaH, DUF805 family</fullName>
    </submittedName>
</protein>
<keyword evidence="2" id="KW-0472">Membrane</keyword>
<dbReference type="Pfam" id="PF05656">
    <property type="entry name" value="DUF805"/>
    <property type="match status" value="1"/>
</dbReference>
<feature type="region of interest" description="Disordered" evidence="1">
    <location>
        <begin position="229"/>
        <end position="264"/>
    </location>
</feature>
<dbReference type="EMBL" id="FWXD01000015">
    <property type="protein sequence ID" value="SMC27087.1"/>
    <property type="molecule type" value="Genomic_DNA"/>
</dbReference>
<dbReference type="RefSeq" id="WP_084091337.1">
    <property type="nucleotide sequence ID" value="NZ_FWXD01000015.1"/>
</dbReference>
<evidence type="ECO:0000313" key="3">
    <source>
        <dbReference type="EMBL" id="SMC27087.1"/>
    </source>
</evidence>
<organism evidence="3 4">
    <name type="scientific">Andreprevotia lacus DSM 23236</name>
    <dbReference type="NCBI Taxonomy" id="1121001"/>
    <lineage>
        <taxon>Bacteria</taxon>
        <taxon>Pseudomonadati</taxon>
        <taxon>Pseudomonadota</taxon>
        <taxon>Betaproteobacteria</taxon>
        <taxon>Neisseriales</taxon>
        <taxon>Chitinibacteraceae</taxon>
        <taxon>Andreprevotia</taxon>
    </lineage>
</organism>
<keyword evidence="4" id="KW-1185">Reference proteome</keyword>
<accession>A0A1W1XT73</accession>
<keyword evidence="2" id="KW-1133">Transmembrane helix</keyword>
<feature type="compositionally biased region" description="Low complexity" evidence="1">
    <location>
        <begin position="76"/>
        <end position="107"/>
    </location>
</feature>
<dbReference type="PANTHER" id="PTHR34980">
    <property type="entry name" value="INNER MEMBRANE PROTEIN-RELATED-RELATED"/>
    <property type="match status" value="1"/>
</dbReference>
<feature type="region of interest" description="Disordered" evidence="1">
    <location>
        <begin position="76"/>
        <end position="111"/>
    </location>
</feature>
<feature type="compositionally biased region" description="Polar residues" evidence="1">
    <location>
        <begin position="238"/>
        <end position="248"/>
    </location>
</feature>
<dbReference type="InterPro" id="IPR008523">
    <property type="entry name" value="DUF805"/>
</dbReference>
<feature type="region of interest" description="Disordered" evidence="1">
    <location>
        <begin position="431"/>
        <end position="469"/>
    </location>
</feature>
<dbReference type="PANTHER" id="PTHR34980:SF3">
    <property type="entry name" value="BLR8105 PROTEIN"/>
    <property type="match status" value="1"/>
</dbReference>
<name>A0A1W1XT73_9NEIS</name>
<sequence>MSDTVQLILTGHLLPGFSEDTAAENLARLMRLDLARARQLLQNAPTVIKQHLPHKDVESYTAGLNRAGVVVQTRPHAAAPANRSAAPAPQPVTAAAAPQAKPASSPAREGSSIISLVPEQPVAPSLPALAPLIAAAPAVSVRPAAAVTNAPTPFPALEPLLAAEATATVLAPAPLAAPAPAARPALALVDDEPSVANTICCPACGREQAKRTLCLGCGADMPRMIAARETAEQEAKQRAQTPQPTTANPYARNAAASNSTELDDEEAYETPSIFSLSRQGRLGRMRYLAYTMVVVGAAIPALLIVILLLHSVMLTLAVCAVGWWLYVRQTILRLHDLGLSGYWIIGSSFAAGASYQASPTLGTIIAALVTLGSFALCVMPGSKGENDYGLPAEPPTTWVSVLGGIGLVISLISLPFMLKKENLRGRYDRHHQYEQPAGVAGGTGQDDKGESDSDSSSEHGQDSNDKSSN</sequence>
<evidence type="ECO:0000256" key="2">
    <source>
        <dbReference type="SAM" id="Phobius"/>
    </source>
</evidence>
<feature type="compositionally biased region" description="Basic and acidic residues" evidence="1">
    <location>
        <begin position="445"/>
        <end position="469"/>
    </location>
</feature>
<feature type="transmembrane region" description="Helical" evidence="2">
    <location>
        <begin position="287"/>
        <end position="317"/>
    </location>
</feature>
<reference evidence="3 4" key="1">
    <citation type="submission" date="2017-04" db="EMBL/GenBank/DDBJ databases">
        <authorList>
            <person name="Afonso C.L."/>
            <person name="Miller P.J."/>
            <person name="Scott M.A."/>
            <person name="Spackman E."/>
            <person name="Goraichik I."/>
            <person name="Dimitrov K.M."/>
            <person name="Suarez D.L."/>
            <person name="Swayne D.E."/>
        </authorList>
    </citation>
    <scope>NUCLEOTIDE SEQUENCE [LARGE SCALE GENOMIC DNA]</scope>
    <source>
        <strain evidence="3 4">DSM 23236</strain>
    </source>
</reference>
<dbReference type="AlphaFoldDB" id="A0A1W1XT73"/>
<proteinExistence type="predicted"/>